<organism evidence="1 2">
    <name type="scientific">Amphritea opalescens</name>
    <dbReference type="NCBI Taxonomy" id="2490544"/>
    <lineage>
        <taxon>Bacteria</taxon>
        <taxon>Pseudomonadati</taxon>
        <taxon>Pseudomonadota</taxon>
        <taxon>Gammaproteobacteria</taxon>
        <taxon>Oceanospirillales</taxon>
        <taxon>Oceanospirillaceae</taxon>
        <taxon>Amphritea</taxon>
    </lineage>
</organism>
<accession>A0A430KVM7</accession>
<proteinExistence type="predicted"/>
<dbReference type="EMBL" id="RQXW01000001">
    <property type="protein sequence ID" value="RTE67565.1"/>
    <property type="molecule type" value="Genomic_DNA"/>
</dbReference>
<protein>
    <submittedName>
        <fullName evidence="1">Uncharacterized protein</fullName>
    </submittedName>
</protein>
<keyword evidence="2" id="KW-1185">Reference proteome</keyword>
<name>A0A430KVM7_9GAMM</name>
<dbReference type="OrthoDB" id="6121017at2"/>
<dbReference type="Proteomes" id="UP000283087">
    <property type="component" value="Unassembled WGS sequence"/>
</dbReference>
<evidence type="ECO:0000313" key="1">
    <source>
        <dbReference type="EMBL" id="RTE67565.1"/>
    </source>
</evidence>
<reference evidence="1 2" key="1">
    <citation type="submission" date="2018-11" db="EMBL/GenBank/DDBJ databases">
        <title>The draft genome sequence of Amphritea opalescens ANRC-JH13T.</title>
        <authorList>
            <person name="Fang Z."/>
            <person name="Zhang Y."/>
            <person name="Han X."/>
        </authorList>
    </citation>
    <scope>NUCLEOTIDE SEQUENCE [LARGE SCALE GENOMIC DNA]</scope>
    <source>
        <strain evidence="1 2">ANRC-JH13</strain>
    </source>
</reference>
<dbReference type="AlphaFoldDB" id="A0A430KVM7"/>
<comment type="caution">
    <text evidence="1">The sequence shown here is derived from an EMBL/GenBank/DDBJ whole genome shotgun (WGS) entry which is preliminary data.</text>
</comment>
<evidence type="ECO:0000313" key="2">
    <source>
        <dbReference type="Proteomes" id="UP000283087"/>
    </source>
</evidence>
<sequence>MEGYNLESRVKSLEVLTSLLLAITSNIHQGSPAPFETLKRLLNAHPDIMTEDLLNYMEELEHTAKLLQQRH</sequence>
<dbReference type="RefSeq" id="WP_126156776.1">
    <property type="nucleotide sequence ID" value="NZ_RQXW01000001.1"/>
</dbReference>
<gene>
    <name evidence="1" type="ORF">EH243_01050</name>
</gene>